<feature type="transmembrane region" description="Helical" evidence="2">
    <location>
        <begin position="12"/>
        <end position="28"/>
    </location>
</feature>
<keyword evidence="4" id="KW-1185">Reference proteome</keyword>
<keyword evidence="2" id="KW-0472">Membrane</keyword>
<dbReference type="Proteomes" id="UP000596660">
    <property type="component" value="Unplaced"/>
</dbReference>
<dbReference type="Gramene" id="AUR62000305-RA">
    <property type="protein sequence ID" value="AUR62000305-RA:cds"/>
    <property type="gene ID" value="AUR62000305"/>
</dbReference>
<evidence type="ECO:0000256" key="2">
    <source>
        <dbReference type="SAM" id="Phobius"/>
    </source>
</evidence>
<name>A0A803KMP9_CHEQI</name>
<dbReference type="AlphaFoldDB" id="A0A803KMP9"/>
<evidence type="ECO:0000313" key="3">
    <source>
        <dbReference type="EnsemblPlants" id="AUR62000305-RA:cds"/>
    </source>
</evidence>
<accession>A0A803KMP9</accession>
<feature type="region of interest" description="Disordered" evidence="1">
    <location>
        <begin position="39"/>
        <end position="75"/>
    </location>
</feature>
<reference evidence="3" key="2">
    <citation type="submission" date="2021-03" db="UniProtKB">
        <authorList>
            <consortium name="EnsemblPlants"/>
        </authorList>
    </citation>
    <scope>IDENTIFICATION</scope>
</reference>
<proteinExistence type="predicted"/>
<dbReference type="EnsemblPlants" id="AUR62000305-RA">
    <property type="protein sequence ID" value="AUR62000305-RA:cds"/>
    <property type="gene ID" value="AUR62000305"/>
</dbReference>
<reference evidence="3" key="1">
    <citation type="journal article" date="2017" name="Nature">
        <title>The genome of Chenopodium quinoa.</title>
        <authorList>
            <person name="Jarvis D.E."/>
            <person name="Ho Y.S."/>
            <person name="Lightfoot D.J."/>
            <person name="Schmoeckel S.M."/>
            <person name="Li B."/>
            <person name="Borm T.J.A."/>
            <person name="Ohyanagi H."/>
            <person name="Mineta K."/>
            <person name="Michell C.T."/>
            <person name="Saber N."/>
            <person name="Kharbatia N.M."/>
            <person name="Rupper R.R."/>
            <person name="Sharp A.R."/>
            <person name="Dally N."/>
            <person name="Boughton B.A."/>
            <person name="Woo Y.H."/>
            <person name="Gao G."/>
            <person name="Schijlen E.G.W.M."/>
            <person name="Guo X."/>
            <person name="Momin A.A."/>
            <person name="Negrao S."/>
            <person name="Al-Babili S."/>
            <person name="Gehring C."/>
            <person name="Roessner U."/>
            <person name="Jung C."/>
            <person name="Murphy K."/>
            <person name="Arold S.T."/>
            <person name="Gojobori T."/>
            <person name="van der Linden C.G."/>
            <person name="van Loo E.N."/>
            <person name="Jellen E.N."/>
            <person name="Maughan P.J."/>
            <person name="Tester M."/>
        </authorList>
    </citation>
    <scope>NUCLEOTIDE SEQUENCE [LARGE SCALE GENOMIC DNA]</scope>
    <source>
        <strain evidence="3">cv. PI 614886</strain>
    </source>
</reference>
<evidence type="ECO:0000313" key="4">
    <source>
        <dbReference type="Proteomes" id="UP000596660"/>
    </source>
</evidence>
<sequence>MWKDKPTGIKILWIWTIGTAAILLTGVSRTRMRDMEKLLNEPQQQQQQQGISSVDHVLVDGSSPSDDNIIREDKL</sequence>
<keyword evidence="2" id="KW-1133">Transmembrane helix</keyword>
<protein>
    <submittedName>
        <fullName evidence="3">Uncharacterized protein</fullName>
    </submittedName>
</protein>
<organism evidence="3 4">
    <name type="scientific">Chenopodium quinoa</name>
    <name type="common">Quinoa</name>
    <dbReference type="NCBI Taxonomy" id="63459"/>
    <lineage>
        <taxon>Eukaryota</taxon>
        <taxon>Viridiplantae</taxon>
        <taxon>Streptophyta</taxon>
        <taxon>Embryophyta</taxon>
        <taxon>Tracheophyta</taxon>
        <taxon>Spermatophyta</taxon>
        <taxon>Magnoliopsida</taxon>
        <taxon>eudicotyledons</taxon>
        <taxon>Gunneridae</taxon>
        <taxon>Pentapetalae</taxon>
        <taxon>Caryophyllales</taxon>
        <taxon>Chenopodiaceae</taxon>
        <taxon>Chenopodioideae</taxon>
        <taxon>Atripliceae</taxon>
        <taxon>Chenopodium</taxon>
    </lineage>
</organism>
<keyword evidence="2" id="KW-0812">Transmembrane</keyword>
<evidence type="ECO:0000256" key="1">
    <source>
        <dbReference type="SAM" id="MobiDB-lite"/>
    </source>
</evidence>
<dbReference type="OMA" id="NTEEHHH"/>